<dbReference type="EMBL" id="SDRB02010285">
    <property type="protein sequence ID" value="THG07046.1"/>
    <property type="molecule type" value="Genomic_DNA"/>
</dbReference>
<evidence type="ECO:0000313" key="5">
    <source>
        <dbReference type="Proteomes" id="UP000306102"/>
    </source>
</evidence>
<evidence type="ECO:0000256" key="2">
    <source>
        <dbReference type="SAM" id="MobiDB-lite"/>
    </source>
</evidence>
<feature type="compositionally biased region" description="Basic and acidic residues" evidence="2">
    <location>
        <begin position="663"/>
        <end position="677"/>
    </location>
</feature>
<dbReference type="Proteomes" id="UP000306102">
    <property type="component" value="Unassembled WGS sequence"/>
</dbReference>
<dbReference type="STRING" id="542762.A0A4S4DWP9"/>
<feature type="compositionally biased region" description="Polar residues" evidence="2">
    <location>
        <begin position="678"/>
        <end position="696"/>
    </location>
</feature>
<dbReference type="InterPro" id="IPR019448">
    <property type="entry name" value="NT-C2"/>
</dbReference>
<feature type="coiled-coil region" evidence="1">
    <location>
        <begin position="736"/>
        <end position="763"/>
    </location>
</feature>
<reference evidence="4 5" key="1">
    <citation type="journal article" date="2018" name="Proc. Natl. Acad. Sci. U.S.A.">
        <title>Draft genome sequence of Camellia sinensis var. sinensis provides insights into the evolution of the tea genome and tea quality.</title>
        <authorList>
            <person name="Wei C."/>
            <person name="Yang H."/>
            <person name="Wang S."/>
            <person name="Zhao J."/>
            <person name="Liu C."/>
            <person name="Gao L."/>
            <person name="Xia E."/>
            <person name="Lu Y."/>
            <person name="Tai Y."/>
            <person name="She G."/>
            <person name="Sun J."/>
            <person name="Cao H."/>
            <person name="Tong W."/>
            <person name="Gao Q."/>
            <person name="Li Y."/>
            <person name="Deng W."/>
            <person name="Jiang X."/>
            <person name="Wang W."/>
            <person name="Chen Q."/>
            <person name="Zhang S."/>
            <person name="Li H."/>
            <person name="Wu J."/>
            <person name="Wang P."/>
            <person name="Li P."/>
            <person name="Shi C."/>
            <person name="Zheng F."/>
            <person name="Jian J."/>
            <person name="Huang B."/>
            <person name="Shan D."/>
            <person name="Shi M."/>
            <person name="Fang C."/>
            <person name="Yue Y."/>
            <person name="Li F."/>
            <person name="Li D."/>
            <person name="Wei S."/>
            <person name="Han B."/>
            <person name="Jiang C."/>
            <person name="Yin Y."/>
            <person name="Xia T."/>
            <person name="Zhang Z."/>
            <person name="Bennetzen J.L."/>
            <person name="Zhao S."/>
            <person name="Wan X."/>
        </authorList>
    </citation>
    <scope>NUCLEOTIDE SEQUENCE [LARGE SCALE GENOMIC DNA]</scope>
    <source>
        <strain evidence="5">cv. Shuchazao</strain>
        <tissue evidence="4">Leaf</tissue>
    </source>
</reference>
<comment type="caution">
    <text evidence="4">The sequence shown here is derived from an EMBL/GenBank/DDBJ whole genome shotgun (WGS) entry which is preliminary data.</text>
</comment>
<feature type="coiled-coil region" evidence="1">
    <location>
        <begin position="953"/>
        <end position="1058"/>
    </location>
</feature>
<feature type="coiled-coil region" evidence="1">
    <location>
        <begin position="1397"/>
        <end position="1564"/>
    </location>
</feature>
<feature type="coiled-coil region" evidence="1">
    <location>
        <begin position="2313"/>
        <end position="2347"/>
    </location>
</feature>
<proteinExistence type="predicted"/>
<feature type="compositionally biased region" description="Polar residues" evidence="2">
    <location>
        <begin position="276"/>
        <end position="295"/>
    </location>
</feature>
<feature type="compositionally biased region" description="Acidic residues" evidence="2">
    <location>
        <begin position="634"/>
        <end position="646"/>
    </location>
</feature>
<evidence type="ECO:0000256" key="1">
    <source>
        <dbReference type="SAM" id="Coils"/>
    </source>
</evidence>
<feature type="coiled-coil region" evidence="1">
    <location>
        <begin position="2199"/>
        <end position="2254"/>
    </location>
</feature>
<dbReference type="PANTHER" id="PTHR34452">
    <property type="entry name" value="MYOSIN HEAVY CHAIN-RELATED PROTEIN"/>
    <property type="match status" value="1"/>
</dbReference>
<gene>
    <name evidence="4" type="ORF">TEA_003210</name>
</gene>
<sequence length="2377" mass="270405">MNASTTIESSGRFGSISMSQDDLKGFRASISKQERKEVVQWTVLFVWTISRTSTDSWKGGSISGDESRHFSGIELRESQTTEWELRESQIAEIDNFLALEIDHLSESGIEATESQATFWFRIYTFWVFESDCEDSFAHFEVLCFGFGLERFGEDFLPGALVWNWLCLVVLYEWVVRASFWEVDYRVFEWILNELGQKPEGFEADGRLNAQQCRGLQSGRLRRQKLLKSGSYVGSLEVSIGSDRRIGLRIPIHSPFPSLILLVSSNNPRPPPHTAEHTPTVTNTGHTSHLQNKTQQPLPEHYNYSLATVGTTMHAAVAVATMSEGERRRNENEEKKRRRTRKKERVVASDVGMGSGGGYAVGVAWRREENERRKRKKKKTKEENGGSGEERRLWWYSVMKKRIEFSQKKLLVPYCHDGATSWPGHLPAGSCFLRILEVLDLPLQSLFEIDIQMLPVPQAGWDKLFISFVPADSGKATAKTTKTNVRNGTCKWGDPIYETTRLLQDSKSKQYDEKLYKFVVAMGSSRSSILGEASINLADYADALKPSVISLSLHGCNSGTILHVTVQLLTSKTGFREFEQQRELRERGLQTGTDLKRHDDFGSGKASSSEEIANDQMDKVNARVRFRPESKELPTLEEEAGLPEDSADSAAGFDGSSHTSESLYAEKHDTSSTHENDSLKSTVSGDLNGLSNCQSPQIEKGDTSDHRILLQRSSDWVQGWSSDYSMDNDLSIAYEENSRLRASLEVAESSIVELKLEVSSLQSHADEIGIETQRFAQQLSAEVSSGEQLANEVSVIKSECSKLKDDLERLKNLKSNPQFVNRETSNTNQDHLFEGIQLRWLKGILLVEDKIRELQNKLYLSFHDRDLRFLPADLEALLIVLQQLKQGNGEAISLLKLPSESTNVEEIREMSSCQSEQFVTGNGFDVDLYQLPDMLHCLSIPGLVSREPDSIGATDAMEGKIFELLRELDEAKTEREGLVRKMNQMECYYEALIQELEENQKQMLGELHNLRNEHSTCLYTIATTRTEMESMCQNMNEQILKLTEERRDLDSISKELERRAITSEAALRRARLNYSIAVGQLQKDLDLLSFQVSSMFETNENLIKRTFSETSQIFFQGDTDSVPIPEESEAAKPVQYHNQNEGINKQLLGGDILLEDMKKSLLLQEGLYQKVEEELSEMHLVNLQSDVFSKILQETLLEASADIVLTKETIDELSQQLEFSVESKKLLTLKLQKAMEDVQTLNECKASCIVKCSDMALKNQILEAKLESLYNENCLLAEKITEWASLMRECESKYEACFAEKTELANLLKQDTLENGNLQNKISSLKEELKTVKVEYGELAHSKENLQRIVNFLEDKLGSLLASYDKQLNGLFSSMNSVCHDLGLRDFMGIILQLEEIQRSACEKILQLLEEKKNLEDEIDIAKVSLSTAKSDILVMKQKFKHDIPNMVTKLEASNALVEKLQLDLEALSNKLHISSEAEEKYAHQSKELFADLALMEAELHQLTAKNMDLAKEILGLDTVTEELGRSKLTITELTHEKQDLMMSLQDKTEESVKLAAELDGLRESLRFMHDELHIEKSFRVKLEGTIMNLTSQLNEKHDQLLRFSQQETELVHFRQLASDLELEKSRVCHILLQREEFLEKFHEKSSCFIDQEIQLSEMHNYIIAADVEVIFIKSQYENRIEELALQLQSSERHLGEISHCIEEKADLVTTVESLRSELEASIAQNGLLVDLNGVIAVQLEEYKKRVATSEVNFSKEKNGHTREVEQLKHVLEHCEVEIDKLMSYKEELEVTVIVLKSKLNELHAHITSQEECNDELMMLQKHCNELAQRLSEQILKTEEFKNLSIHLKELKDKADAECRQARGKKEPEGPSVAMQESLRIAFIKEQYETRMQELRQQLSISKKHGEEILWKLQDSIDEIENRKKSEASHLKRNEELSLKILELEAELQSLVSEKYEKINTFDHTKAELECALLSLECCREEKQRLEASLHECSEENSRISNELSLMKGQLVSSVSPMDGQKEESDGSDEVGQHVFSDRVLGKAYEENAVAGTPGLESVTAGSAADGSIGIPFCVDRDSLMHYEEVDARSVPIVEGEHSTVPRNAQPVQDILASESVHGISKHAFVEQVAFPHNDSKHLAVVNDHFKTQCLKSSMDNLHKEDILASESVHGISKHAFVEQVAFPHNDSKHLAVVNDHFKTQCLKSSMDNLHKELERMKSENSLLQQDNHHFDPHLEIFQRELMQLHKANEELRSIFPLFNEFPGNGNALERVLALEVELAETLRAKKRSSILLQSSFLKQHGDEQAIFQSFRDINELIEEMLELKGRYAAVETELKEMHDRYSQLSLQFAEVEGERQKLTMTLKNARTSKNFTHLNAW</sequence>
<feature type="domain" description="C2 NT-type" evidence="3">
    <location>
        <begin position="434"/>
        <end position="569"/>
    </location>
</feature>
<evidence type="ECO:0000313" key="4">
    <source>
        <dbReference type="EMBL" id="THG07046.1"/>
    </source>
</evidence>
<feature type="compositionally biased region" description="Basic and acidic residues" evidence="2">
    <location>
        <begin position="585"/>
        <end position="601"/>
    </location>
</feature>
<feature type="region of interest" description="Disordered" evidence="2">
    <location>
        <begin position="266"/>
        <end position="295"/>
    </location>
</feature>
<dbReference type="Pfam" id="PF10358">
    <property type="entry name" value="NT-C2"/>
    <property type="match status" value="1"/>
</dbReference>
<dbReference type="PROSITE" id="PS51840">
    <property type="entry name" value="C2_NT"/>
    <property type="match status" value="1"/>
</dbReference>
<organism evidence="4 5">
    <name type="scientific">Camellia sinensis var. sinensis</name>
    <name type="common">China tea</name>
    <dbReference type="NCBI Taxonomy" id="542762"/>
    <lineage>
        <taxon>Eukaryota</taxon>
        <taxon>Viridiplantae</taxon>
        <taxon>Streptophyta</taxon>
        <taxon>Embryophyta</taxon>
        <taxon>Tracheophyta</taxon>
        <taxon>Spermatophyta</taxon>
        <taxon>Magnoliopsida</taxon>
        <taxon>eudicotyledons</taxon>
        <taxon>Gunneridae</taxon>
        <taxon>Pentapetalae</taxon>
        <taxon>asterids</taxon>
        <taxon>Ericales</taxon>
        <taxon>Theaceae</taxon>
        <taxon>Camellia</taxon>
    </lineage>
</organism>
<keyword evidence="5" id="KW-1185">Reference proteome</keyword>
<feature type="compositionally biased region" description="Basic and acidic residues" evidence="2">
    <location>
        <begin position="323"/>
        <end position="334"/>
    </location>
</feature>
<feature type="region of interest" description="Disordered" evidence="2">
    <location>
        <begin position="319"/>
        <end position="345"/>
    </location>
</feature>
<protein>
    <recommendedName>
        <fullName evidence="3">C2 NT-type domain-containing protein</fullName>
    </recommendedName>
</protein>
<dbReference type="PANTHER" id="PTHR34452:SF1">
    <property type="entry name" value="SPORULATION-SPECIFIC PROTEIN"/>
    <property type="match status" value="1"/>
</dbReference>
<feature type="compositionally biased region" description="Low complexity" evidence="2">
    <location>
        <begin position="647"/>
        <end position="656"/>
    </location>
</feature>
<feature type="region of interest" description="Disordered" evidence="2">
    <location>
        <begin position="585"/>
        <end position="704"/>
    </location>
</feature>
<keyword evidence="1" id="KW-0175">Coiled coil</keyword>
<evidence type="ECO:0000259" key="3">
    <source>
        <dbReference type="PROSITE" id="PS51840"/>
    </source>
</evidence>
<accession>A0A4S4DWP9</accession>
<feature type="compositionally biased region" description="Basic and acidic residues" evidence="2">
    <location>
        <begin position="615"/>
        <end position="633"/>
    </location>
</feature>
<feature type="coiled-coil region" evidence="1">
    <location>
        <begin position="1884"/>
        <end position="2002"/>
    </location>
</feature>
<name>A0A4S4DWP9_CAMSN</name>
<feature type="coiled-coil region" evidence="1">
    <location>
        <begin position="1307"/>
        <end position="1334"/>
    </location>
</feature>